<keyword evidence="1" id="KW-0521">NADP</keyword>
<dbReference type="SMART" id="SM00829">
    <property type="entry name" value="PKS_ER"/>
    <property type="match status" value="1"/>
</dbReference>
<dbReference type="SUPFAM" id="SSF51735">
    <property type="entry name" value="NAD(P)-binding Rossmann-fold domains"/>
    <property type="match status" value="1"/>
</dbReference>
<dbReference type="PANTHER" id="PTHR48106">
    <property type="entry name" value="QUINONE OXIDOREDUCTASE PIG3-RELATED"/>
    <property type="match status" value="1"/>
</dbReference>
<organism evidence="4 5">
    <name type="scientific">Amycolatopsis roodepoortensis</name>
    <dbReference type="NCBI Taxonomy" id="700274"/>
    <lineage>
        <taxon>Bacteria</taxon>
        <taxon>Bacillati</taxon>
        <taxon>Actinomycetota</taxon>
        <taxon>Actinomycetes</taxon>
        <taxon>Pseudonocardiales</taxon>
        <taxon>Pseudonocardiaceae</taxon>
        <taxon>Amycolatopsis</taxon>
    </lineage>
</organism>
<dbReference type="EMBL" id="JADBEJ010000005">
    <property type="protein sequence ID" value="MBE1577716.1"/>
    <property type="molecule type" value="Genomic_DNA"/>
</dbReference>
<evidence type="ECO:0000256" key="2">
    <source>
        <dbReference type="ARBA" id="ARBA00023002"/>
    </source>
</evidence>
<dbReference type="Proteomes" id="UP000656548">
    <property type="component" value="Unassembled WGS sequence"/>
</dbReference>
<name>A0ABR9LAN2_9PSEU</name>
<evidence type="ECO:0000256" key="1">
    <source>
        <dbReference type="ARBA" id="ARBA00022857"/>
    </source>
</evidence>
<evidence type="ECO:0000313" key="5">
    <source>
        <dbReference type="Proteomes" id="UP000656548"/>
    </source>
</evidence>
<keyword evidence="2 4" id="KW-0560">Oxidoreductase</keyword>
<protein>
    <submittedName>
        <fullName evidence="4">NADPH2:quinone reductase</fullName>
        <ecNumber evidence="4">1.6.5.5</ecNumber>
    </submittedName>
</protein>
<dbReference type="Gene3D" id="3.40.50.720">
    <property type="entry name" value="NAD(P)-binding Rossmann-like Domain"/>
    <property type="match status" value="2"/>
</dbReference>
<reference evidence="4 5" key="1">
    <citation type="submission" date="2020-10" db="EMBL/GenBank/DDBJ databases">
        <title>Sequencing the genomes of 1000 actinobacteria strains.</title>
        <authorList>
            <person name="Klenk H.-P."/>
        </authorList>
    </citation>
    <scope>NUCLEOTIDE SEQUENCE [LARGE SCALE GENOMIC DNA]</scope>
    <source>
        <strain evidence="4 5">DSM 46661</strain>
    </source>
</reference>
<dbReference type="GO" id="GO:0003960">
    <property type="term" value="F:quinone reductase (NADPH) activity"/>
    <property type="evidence" value="ECO:0007669"/>
    <property type="project" value="UniProtKB-EC"/>
</dbReference>
<gene>
    <name evidence="4" type="ORF">H4W30_004776</name>
</gene>
<dbReference type="InterPro" id="IPR020843">
    <property type="entry name" value="ER"/>
</dbReference>
<evidence type="ECO:0000313" key="4">
    <source>
        <dbReference type="EMBL" id="MBE1577716.1"/>
    </source>
</evidence>
<comment type="caution">
    <text evidence="4">The sequence shown here is derived from an EMBL/GenBank/DDBJ whole genome shotgun (WGS) entry which is preliminary data.</text>
</comment>
<sequence>MHAIRQYKPGKLVYERVPEPSPGRGQVRIAVNACVVDRGDAPIPGHAVAGVVDKLGEGVPRRWRGKRVAVHLGPDGGGYADHVVASVEALHKLPGALDDASAAAMVGIGRRAMGIVEVAGLVPGDVVLVLASGDGIGPLLAQSAHNVRATVALTDGASIVGGPVTVVLDGVGGKAGRAAFDLLAPGGRMVHWAADPALFTPEQLRERDLSARSAADSALANLSGGLRHLEDAALTEAAFGRVVPTVRTFPLKDAVHGIPEIGITVLVP</sequence>
<dbReference type="InterPro" id="IPR011032">
    <property type="entry name" value="GroES-like_sf"/>
</dbReference>
<dbReference type="PANTHER" id="PTHR48106:SF18">
    <property type="entry name" value="QUINONE OXIDOREDUCTASE PIG3"/>
    <property type="match status" value="1"/>
</dbReference>
<dbReference type="RefSeq" id="WP_192744840.1">
    <property type="nucleotide sequence ID" value="NZ_JADBEJ010000005.1"/>
</dbReference>
<feature type="domain" description="Enoyl reductase (ER)" evidence="3">
    <location>
        <begin position="10"/>
        <end position="234"/>
    </location>
</feature>
<dbReference type="Gene3D" id="3.90.180.10">
    <property type="entry name" value="Medium-chain alcohol dehydrogenases, catalytic domain"/>
    <property type="match status" value="2"/>
</dbReference>
<keyword evidence="5" id="KW-1185">Reference proteome</keyword>
<proteinExistence type="predicted"/>
<evidence type="ECO:0000259" key="3">
    <source>
        <dbReference type="SMART" id="SM00829"/>
    </source>
</evidence>
<dbReference type="InterPro" id="IPR036291">
    <property type="entry name" value="NAD(P)-bd_dom_sf"/>
</dbReference>
<dbReference type="SUPFAM" id="SSF50129">
    <property type="entry name" value="GroES-like"/>
    <property type="match status" value="1"/>
</dbReference>
<dbReference type="EC" id="1.6.5.5" evidence="4"/>
<accession>A0ABR9LAN2</accession>